<name>A0A069SHB0_PHOVU</name>
<comment type="caution">
    <text evidence="2">The sequence shown here is derived from an EMBL/GenBank/DDBJ whole genome shotgun (WGS) entry which is preliminary data.</text>
</comment>
<feature type="chain" id="PRO_5001666550" description="DUF4141 domain-containing protein" evidence="1">
    <location>
        <begin position="23"/>
        <end position="181"/>
    </location>
</feature>
<proteinExistence type="predicted"/>
<dbReference type="GeneID" id="93449177"/>
<dbReference type="RefSeq" id="WP_008781675.1">
    <property type="nucleotide sequence ID" value="NZ_JNHM01000028.1"/>
</dbReference>
<dbReference type="AlphaFoldDB" id="A0A069SHB0"/>
<evidence type="ECO:0000313" key="3">
    <source>
        <dbReference type="Proteomes" id="UP000027661"/>
    </source>
</evidence>
<sequence>MRLLSIFFFFTGMSLHCVTAGAQWVVTDPGNTAQGIINAANTASTVKQTVEQVNRLQTALDYVQKVSATVRRARMFTDLIDRQNRLNSNCLRTLEEAEKMDMKGLPGITSAVQDVVANNAAIISLTGDILSSDLKMNDSERMEQLDGCLQEVRRQEASLGTIRQIMSHTRTIRRNLGLVTE</sequence>
<reference evidence="2 3" key="1">
    <citation type="submission" date="2014-04" db="EMBL/GenBank/DDBJ databases">
        <authorList>
            <person name="Sears C."/>
            <person name="Carroll K."/>
            <person name="Sack B.R."/>
            <person name="Qadri F."/>
            <person name="Myers L.L."/>
            <person name="Chung G.-T."/>
            <person name="Escheverria P."/>
            <person name="Fraser C.M."/>
            <person name="Sadzewicz L."/>
            <person name="Shefchek K.A."/>
            <person name="Tallon L."/>
            <person name="Das S.P."/>
            <person name="Daugherty S."/>
            <person name="Mongodin E.F."/>
        </authorList>
    </citation>
    <scope>NUCLEOTIDE SEQUENCE [LARGE SCALE GENOMIC DNA]</scope>
    <source>
        <strain evidence="2 3">3975 RP4</strain>
    </source>
</reference>
<feature type="signal peptide" evidence="1">
    <location>
        <begin position="1"/>
        <end position="22"/>
    </location>
</feature>
<evidence type="ECO:0000256" key="1">
    <source>
        <dbReference type="SAM" id="SignalP"/>
    </source>
</evidence>
<organism evidence="2 3">
    <name type="scientific">Phocaeicola vulgatus str. 3975 RP4</name>
    <dbReference type="NCBI Taxonomy" id="1339352"/>
    <lineage>
        <taxon>Bacteria</taxon>
        <taxon>Pseudomonadati</taxon>
        <taxon>Bacteroidota</taxon>
        <taxon>Bacteroidia</taxon>
        <taxon>Bacteroidales</taxon>
        <taxon>Bacteroidaceae</taxon>
        <taxon>Phocaeicola</taxon>
    </lineage>
</organism>
<gene>
    <name evidence="2" type="ORF">M099_2373</name>
</gene>
<dbReference type="Proteomes" id="UP000027661">
    <property type="component" value="Unassembled WGS sequence"/>
</dbReference>
<dbReference type="Pfam" id="PF13605">
    <property type="entry name" value="DUF4141"/>
    <property type="match status" value="1"/>
</dbReference>
<dbReference type="EMBL" id="JNHM01000028">
    <property type="protein sequence ID" value="KDS53946.1"/>
    <property type="molecule type" value="Genomic_DNA"/>
</dbReference>
<accession>A0A069SHB0</accession>
<dbReference type="InterPro" id="IPR025415">
    <property type="entry name" value="DUF4141"/>
</dbReference>
<dbReference type="PATRIC" id="fig|1339352.3.peg.2280"/>
<protein>
    <recommendedName>
        <fullName evidence="4">DUF4141 domain-containing protein</fullName>
    </recommendedName>
</protein>
<evidence type="ECO:0008006" key="4">
    <source>
        <dbReference type="Google" id="ProtNLM"/>
    </source>
</evidence>
<keyword evidence="1" id="KW-0732">Signal</keyword>
<evidence type="ECO:0000313" key="2">
    <source>
        <dbReference type="EMBL" id="KDS53946.1"/>
    </source>
</evidence>